<evidence type="ECO:0000256" key="1">
    <source>
        <dbReference type="SAM" id="Phobius"/>
    </source>
</evidence>
<protein>
    <submittedName>
        <fullName evidence="2">Uncharacterized protein</fullName>
    </submittedName>
</protein>
<name>A0A3F3PJ41_9EURO</name>
<sequence length="56" mass="6001">MLPVLILAMDVSFGIQSWIEGGVTVAIIGLNIVVGYFQEYAAEKTHGFSTIADNAE</sequence>
<evidence type="ECO:0000313" key="2">
    <source>
        <dbReference type="EMBL" id="RDH26813.1"/>
    </source>
</evidence>
<dbReference type="SUPFAM" id="SSF81665">
    <property type="entry name" value="Calcium ATPase, transmembrane domain M"/>
    <property type="match status" value="1"/>
</dbReference>
<keyword evidence="1" id="KW-1133">Transmembrane helix</keyword>
<organism evidence="2 3">
    <name type="scientific">Aspergillus welwitschiae</name>
    <dbReference type="NCBI Taxonomy" id="1341132"/>
    <lineage>
        <taxon>Eukaryota</taxon>
        <taxon>Fungi</taxon>
        <taxon>Dikarya</taxon>
        <taxon>Ascomycota</taxon>
        <taxon>Pezizomycotina</taxon>
        <taxon>Eurotiomycetes</taxon>
        <taxon>Eurotiomycetidae</taxon>
        <taxon>Eurotiales</taxon>
        <taxon>Aspergillaceae</taxon>
        <taxon>Aspergillus</taxon>
        <taxon>Aspergillus subgen. Circumdati</taxon>
    </lineage>
</organism>
<dbReference type="InterPro" id="IPR023298">
    <property type="entry name" value="ATPase_P-typ_TM_dom_sf"/>
</dbReference>
<feature type="transmembrane region" description="Helical" evidence="1">
    <location>
        <begin position="15"/>
        <end position="37"/>
    </location>
</feature>
<dbReference type="Proteomes" id="UP000253729">
    <property type="component" value="Unassembled WGS sequence"/>
</dbReference>
<dbReference type="STRING" id="1341132.A0A3F3PJ41"/>
<dbReference type="AlphaFoldDB" id="A0A3F3PJ41"/>
<keyword evidence="3" id="KW-1185">Reference proteome</keyword>
<dbReference type="FunFam" id="1.20.1110.10:FF:000020">
    <property type="entry name" value="Sodium ion P-type ATPase"/>
    <property type="match status" value="1"/>
</dbReference>
<evidence type="ECO:0000313" key="3">
    <source>
        <dbReference type="Proteomes" id="UP000253729"/>
    </source>
</evidence>
<dbReference type="RefSeq" id="XP_026619835.1">
    <property type="nucleotide sequence ID" value="XM_026768388.1"/>
</dbReference>
<accession>A0A3F3PJ41</accession>
<proteinExistence type="predicted"/>
<dbReference type="GeneID" id="38136744"/>
<dbReference type="EMBL" id="KZ852115">
    <property type="protein sequence ID" value="RDH26813.1"/>
    <property type="molecule type" value="Genomic_DNA"/>
</dbReference>
<reference evidence="2 3" key="1">
    <citation type="submission" date="2018-07" db="EMBL/GenBank/DDBJ databases">
        <title>The genomes of Aspergillus section Nigri reveals drivers in fungal speciation.</title>
        <authorList>
            <consortium name="DOE Joint Genome Institute"/>
            <person name="Vesth T.C."/>
            <person name="Nybo J."/>
            <person name="Theobald S."/>
            <person name="Brandl J."/>
            <person name="Frisvad J.C."/>
            <person name="Nielsen K.F."/>
            <person name="Lyhne E.K."/>
            <person name="Kogle M.E."/>
            <person name="Kuo A."/>
            <person name="Riley R."/>
            <person name="Clum A."/>
            <person name="Nolan M."/>
            <person name="Lipzen A."/>
            <person name="Salamov A."/>
            <person name="Henrissat B."/>
            <person name="Wiebenga A."/>
            <person name="De vries R.P."/>
            <person name="Grigoriev I.V."/>
            <person name="Mortensen U.H."/>
            <person name="Andersen M.R."/>
            <person name="Baker S.E."/>
        </authorList>
    </citation>
    <scope>NUCLEOTIDE SEQUENCE [LARGE SCALE GENOMIC DNA]</scope>
    <source>
        <strain evidence="2 3">CBS 139.54b</strain>
    </source>
</reference>
<keyword evidence="1" id="KW-0812">Transmembrane</keyword>
<gene>
    <name evidence="2" type="ORF">BDQ94DRAFT_154957</name>
</gene>
<keyword evidence="1" id="KW-0472">Membrane</keyword>